<evidence type="ECO:0000256" key="3">
    <source>
        <dbReference type="ARBA" id="ARBA00022478"/>
    </source>
</evidence>
<keyword evidence="6" id="KW-0479">Metal-binding</keyword>
<dbReference type="GO" id="GO:0006351">
    <property type="term" value="P:DNA-templated transcription"/>
    <property type="evidence" value="ECO:0007669"/>
    <property type="project" value="InterPro"/>
</dbReference>
<evidence type="ECO:0000313" key="10">
    <source>
        <dbReference type="EMBL" id="JAG03083.1"/>
    </source>
</evidence>
<dbReference type="SUPFAM" id="SSF64484">
    <property type="entry name" value="beta and beta-prime subunits of DNA dependent RNA-polymerase"/>
    <property type="match status" value="1"/>
</dbReference>
<keyword evidence="3 10" id="KW-0240">DNA-directed RNA polymerase</keyword>
<dbReference type="InterPro" id="IPR007066">
    <property type="entry name" value="RNA_pol_Rpb1_3"/>
</dbReference>
<accession>A0A0A9W9C8</accession>
<reference evidence="10" key="1">
    <citation type="journal article" date="2014" name="PLoS ONE">
        <title>Transcriptome-Based Identification of ABC Transporters in the Western Tarnished Plant Bug Lygus hesperus.</title>
        <authorList>
            <person name="Hull J.J."/>
            <person name="Chaney K."/>
            <person name="Geib S.M."/>
            <person name="Fabrick J.A."/>
            <person name="Brent C.S."/>
            <person name="Walsh D."/>
            <person name="Lavine L.C."/>
        </authorList>
    </citation>
    <scope>NUCLEOTIDE SEQUENCE</scope>
</reference>
<dbReference type="GO" id="GO:0003677">
    <property type="term" value="F:DNA binding"/>
    <property type="evidence" value="ECO:0007669"/>
    <property type="project" value="InterPro"/>
</dbReference>
<gene>
    <name evidence="10" type="primary">polr3a_0</name>
    <name evidence="10" type="ORF">CM83_103343</name>
</gene>
<dbReference type="AlphaFoldDB" id="A0A0A9W9C8"/>
<dbReference type="GO" id="GO:0046872">
    <property type="term" value="F:metal ion binding"/>
    <property type="evidence" value="ECO:0007669"/>
    <property type="project" value="UniProtKB-KW"/>
</dbReference>
<dbReference type="InterPro" id="IPR015700">
    <property type="entry name" value="RPC1"/>
</dbReference>
<evidence type="ECO:0000259" key="9">
    <source>
        <dbReference type="Pfam" id="PF04983"/>
    </source>
</evidence>
<evidence type="ECO:0000256" key="1">
    <source>
        <dbReference type="ARBA" id="ARBA00006460"/>
    </source>
</evidence>
<keyword evidence="5" id="KW-0548">Nucleotidyltransferase</keyword>
<proteinExistence type="inferred from homology"/>
<evidence type="ECO:0000256" key="7">
    <source>
        <dbReference type="ARBA" id="ARBA00022833"/>
    </source>
</evidence>
<evidence type="ECO:0000256" key="2">
    <source>
        <dbReference type="ARBA" id="ARBA00012418"/>
    </source>
</evidence>
<feature type="non-terminal residue" evidence="10">
    <location>
        <position position="1"/>
    </location>
</feature>
<sequence length="102" mass="11444">NVFLSRQQFSQLCSSMLGDTLVYIQLPQPCILRPIQLWSGKQLFTQLLKYFIVPTDDDEDGSSTVATAAATCITLENKARNNRINSYLDPGDGYLVIRNSEL</sequence>
<protein>
    <recommendedName>
        <fullName evidence="2">DNA-directed RNA polymerase</fullName>
        <ecNumber evidence="2">2.7.7.6</ecNumber>
    </recommendedName>
</protein>
<evidence type="ECO:0000256" key="6">
    <source>
        <dbReference type="ARBA" id="ARBA00022723"/>
    </source>
</evidence>
<evidence type="ECO:0000256" key="5">
    <source>
        <dbReference type="ARBA" id="ARBA00022695"/>
    </source>
</evidence>
<dbReference type="Gene3D" id="1.10.274.100">
    <property type="entry name" value="RNA polymerase Rpb1, domain 3"/>
    <property type="match status" value="1"/>
</dbReference>
<dbReference type="EC" id="2.7.7.6" evidence="2"/>
<organism evidence="10">
    <name type="scientific">Lygus hesperus</name>
    <name type="common">Western plant bug</name>
    <dbReference type="NCBI Taxonomy" id="30085"/>
    <lineage>
        <taxon>Eukaryota</taxon>
        <taxon>Metazoa</taxon>
        <taxon>Ecdysozoa</taxon>
        <taxon>Arthropoda</taxon>
        <taxon>Hexapoda</taxon>
        <taxon>Insecta</taxon>
        <taxon>Pterygota</taxon>
        <taxon>Neoptera</taxon>
        <taxon>Paraneoptera</taxon>
        <taxon>Hemiptera</taxon>
        <taxon>Heteroptera</taxon>
        <taxon>Panheteroptera</taxon>
        <taxon>Cimicomorpha</taxon>
        <taxon>Miridae</taxon>
        <taxon>Mirini</taxon>
        <taxon>Lygus</taxon>
    </lineage>
</organism>
<evidence type="ECO:0000256" key="8">
    <source>
        <dbReference type="ARBA" id="ARBA00023163"/>
    </source>
</evidence>
<evidence type="ECO:0000256" key="4">
    <source>
        <dbReference type="ARBA" id="ARBA00022679"/>
    </source>
</evidence>
<name>A0A0A9W9C8_LYGHE</name>
<feature type="domain" description="RNA polymerase Rpb1" evidence="9">
    <location>
        <begin position="2"/>
        <end position="102"/>
    </location>
</feature>
<dbReference type="GO" id="GO:0000428">
    <property type="term" value="C:DNA-directed RNA polymerase complex"/>
    <property type="evidence" value="ECO:0007669"/>
    <property type="project" value="UniProtKB-KW"/>
</dbReference>
<keyword evidence="4" id="KW-0808">Transferase</keyword>
<keyword evidence="8" id="KW-0804">Transcription</keyword>
<dbReference type="GO" id="GO:0003899">
    <property type="term" value="F:DNA-directed RNA polymerase activity"/>
    <property type="evidence" value="ECO:0007669"/>
    <property type="project" value="UniProtKB-EC"/>
</dbReference>
<keyword evidence="7" id="KW-0862">Zinc</keyword>
<dbReference type="Pfam" id="PF04983">
    <property type="entry name" value="RNA_pol_Rpb1_3"/>
    <property type="match status" value="1"/>
</dbReference>
<comment type="similarity">
    <text evidence="1">Belongs to the RNA polymerase beta' chain family.</text>
</comment>
<dbReference type="PANTHER" id="PTHR48446">
    <property type="entry name" value="DNA-DIRECTED RNA POLYMERASE SUBUNIT BETA' N-TERMINAL SECTION"/>
    <property type="match status" value="1"/>
</dbReference>
<dbReference type="PANTHER" id="PTHR48446:SF1">
    <property type="entry name" value="DNA-DIRECTED RNA POLYMERASE SUBUNIT BETA' N-TERMINAL SECTION"/>
    <property type="match status" value="1"/>
</dbReference>
<dbReference type="InterPro" id="IPR042102">
    <property type="entry name" value="RNA_pol_Rpb1_3_sf"/>
</dbReference>
<dbReference type="EMBL" id="GBHO01040521">
    <property type="protein sequence ID" value="JAG03083.1"/>
    <property type="molecule type" value="Transcribed_RNA"/>
</dbReference>
<reference evidence="10" key="2">
    <citation type="submission" date="2014-07" db="EMBL/GenBank/DDBJ databases">
        <authorList>
            <person name="Hull J."/>
        </authorList>
    </citation>
    <scope>NUCLEOTIDE SEQUENCE</scope>
</reference>